<reference evidence="1" key="2">
    <citation type="submission" date="2023-04" db="EMBL/GenBank/DDBJ databases">
        <title>Paracnuella aquatica gen. nov., sp. nov., a member of the family Chitinophagaceae isolated from a hot spring.</title>
        <authorList>
            <person name="Wang C."/>
        </authorList>
    </citation>
    <scope>NUCLEOTIDE SEQUENCE</scope>
    <source>
        <strain evidence="1">LB-8</strain>
    </source>
</reference>
<dbReference type="NCBIfam" id="TIGR01683">
    <property type="entry name" value="thiS"/>
    <property type="match status" value="1"/>
</dbReference>
<dbReference type="Pfam" id="PF02597">
    <property type="entry name" value="ThiS"/>
    <property type="match status" value="1"/>
</dbReference>
<sequence length="67" mass="7342">MEIQLNNQPKKISPHSSVQQLLDEVVGEKQKGIAIAINNTVIPKSAWTQHLIQSNDNILIIKATQGG</sequence>
<dbReference type="InterPro" id="IPR016155">
    <property type="entry name" value="Mopterin_synth/thiamin_S_b"/>
</dbReference>
<dbReference type="PANTHER" id="PTHR34472:SF1">
    <property type="entry name" value="SULFUR CARRIER PROTEIN THIS"/>
    <property type="match status" value="1"/>
</dbReference>
<dbReference type="CDD" id="cd00565">
    <property type="entry name" value="Ubl_ThiS"/>
    <property type="match status" value="1"/>
</dbReference>
<accession>A0A9X2XTK5</accession>
<organism evidence="1 2">
    <name type="scientific">Paraflavisolibacter caeni</name>
    <dbReference type="NCBI Taxonomy" id="2982496"/>
    <lineage>
        <taxon>Bacteria</taxon>
        <taxon>Pseudomonadati</taxon>
        <taxon>Bacteroidota</taxon>
        <taxon>Chitinophagia</taxon>
        <taxon>Chitinophagales</taxon>
        <taxon>Chitinophagaceae</taxon>
        <taxon>Paraflavisolibacter</taxon>
    </lineage>
</organism>
<dbReference type="AlphaFoldDB" id="A0A9X2XTK5"/>
<dbReference type="InterPro" id="IPR012675">
    <property type="entry name" value="Beta-grasp_dom_sf"/>
</dbReference>
<keyword evidence="2" id="KW-1185">Reference proteome</keyword>
<name>A0A9X2XTK5_9BACT</name>
<dbReference type="PANTHER" id="PTHR34472">
    <property type="entry name" value="SULFUR CARRIER PROTEIN THIS"/>
    <property type="match status" value="1"/>
</dbReference>
<reference evidence="1" key="1">
    <citation type="submission" date="2022-09" db="EMBL/GenBank/DDBJ databases">
        <authorList>
            <person name="Yuan C."/>
            <person name="Ke Z."/>
        </authorList>
    </citation>
    <scope>NUCLEOTIDE SEQUENCE</scope>
    <source>
        <strain evidence="1">LB-8</strain>
    </source>
</reference>
<gene>
    <name evidence="1" type="primary">thiS</name>
    <name evidence="1" type="ORF">OCK74_03270</name>
</gene>
<dbReference type="Proteomes" id="UP001155483">
    <property type="component" value="Unassembled WGS sequence"/>
</dbReference>
<dbReference type="EMBL" id="JAOTIF010000001">
    <property type="protein sequence ID" value="MCU7548116.1"/>
    <property type="molecule type" value="Genomic_DNA"/>
</dbReference>
<dbReference type="RefSeq" id="WP_279295560.1">
    <property type="nucleotide sequence ID" value="NZ_JAOTIF010000001.1"/>
</dbReference>
<dbReference type="SUPFAM" id="SSF54285">
    <property type="entry name" value="MoaD/ThiS"/>
    <property type="match status" value="1"/>
</dbReference>
<proteinExistence type="predicted"/>
<dbReference type="Gene3D" id="3.10.20.30">
    <property type="match status" value="1"/>
</dbReference>
<evidence type="ECO:0000313" key="1">
    <source>
        <dbReference type="EMBL" id="MCU7548116.1"/>
    </source>
</evidence>
<dbReference type="InterPro" id="IPR010035">
    <property type="entry name" value="Thi_S"/>
</dbReference>
<comment type="caution">
    <text evidence="1">The sequence shown here is derived from an EMBL/GenBank/DDBJ whole genome shotgun (WGS) entry which is preliminary data.</text>
</comment>
<protein>
    <submittedName>
        <fullName evidence="1">Sulfur carrier protein ThiS</fullName>
    </submittedName>
</protein>
<dbReference type="InterPro" id="IPR003749">
    <property type="entry name" value="ThiS/MoaD-like"/>
</dbReference>
<evidence type="ECO:0000313" key="2">
    <source>
        <dbReference type="Proteomes" id="UP001155483"/>
    </source>
</evidence>